<dbReference type="InterPro" id="IPR051094">
    <property type="entry name" value="Diverse_Catalytic_Enzymes"/>
</dbReference>
<dbReference type="SMART" id="SM00471">
    <property type="entry name" value="HDc"/>
    <property type="match status" value="1"/>
</dbReference>
<comment type="catalytic activity">
    <reaction evidence="6">
        <text>P(1),P(4)-bis(5'-adenosyl) tetraphosphate + H2O = 2 ADP + 2 H(+)</text>
        <dbReference type="Rhea" id="RHEA:24252"/>
        <dbReference type="ChEBI" id="CHEBI:15377"/>
        <dbReference type="ChEBI" id="CHEBI:15378"/>
        <dbReference type="ChEBI" id="CHEBI:58141"/>
        <dbReference type="ChEBI" id="CHEBI:456216"/>
        <dbReference type="EC" id="3.6.1.41"/>
    </reaction>
</comment>
<evidence type="ECO:0000256" key="2">
    <source>
        <dbReference type="ARBA" id="ARBA00022723"/>
    </source>
</evidence>
<dbReference type="STRING" id="392015.SAMN05421543_11479"/>
<dbReference type="InterPro" id="IPR005249">
    <property type="entry name" value="YqeK"/>
</dbReference>
<accession>A0A1I7K995</accession>
<dbReference type="Gene3D" id="1.10.3210.10">
    <property type="entry name" value="Hypothetical protein af1432"/>
    <property type="match status" value="1"/>
</dbReference>
<feature type="domain" description="HD/PDEase" evidence="7">
    <location>
        <begin position="14"/>
        <end position="140"/>
    </location>
</feature>
<dbReference type="SUPFAM" id="SSF109604">
    <property type="entry name" value="HD-domain/PDEase-like"/>
    <property type="match status" value="1"/>
</dbReference>
<dbReference type="PANTHER" id="PTHR35795">
    <property type="entry name" value="SLR1885 PROTEIN"/>
    <property type="match status" value="1"/>
</dbReference>
<dbReference type="AlphaFoldDB" id="A0A1I7K995"/>
<protein>
    <recommendedName>
        <fullName evidence="1">bis(5'-nucleosyl)-tetraphosphatase (symmetrical)</fullName>
        <ecNumber evidence="1">3.6.1.41</ecNumber>
    </recommendedName>
</protein>
<dbReference type="InterPro" id="IPR003607">
    <property type="entry name" value="HD/PDEase_dom"/>
</dbReference>
<dbReference type="InterPro" id="IPR006674">
    <property type="entry name" value="HD_domain"/>
</dbReference>
<evidence type="ECO:0000259" key="7">
    <source>
        <dbReference type="SMART" id="SM00471"/>
    </source>
</evidence>
<gene>
    <name evidence="8" type="ORF">SAMN05421543_11479</name>
</gene>
<dbReference type="Proteomes" id="UP000183508">
    <property type="component" value="Unassembled WGS sequence"/>
</dbReference>
<dbReference type="GO" id="GO:0008803">
    <property type="term" value="F:bis(5'-nucleosyl)-tetraphosphatase (symmetrical) activity"/>
    <property type="evidence" value="ECO:0007669"/>
    <property type="project" value="UniProtKB-EC"/>
</dbReference>
<keyword evidence="3" id="KW-0547">Nucleotide-binding</keyword>
<evidence type="ECO:0000313" key="8">
    <source>
        <dbReference type="EMBL" id="SFU93999.1"/>
    </source>
</evidence>
<keyword evidence="9" id="KW-1185">Reference proteome</keyword>
<dbReference type="EC" id="3.6.1.41" evidence="1"/>
<dbReference type="CDD" id="cd00077">
    <property type="entry name" value="HDc"/>
    <property type="match status" value="1"/>
</dbReference>
<keyword evidence="2" id="KW-0479">Metal-binding</keyword>
<dbReference type="Pfam" id="PF01966">
    <property type="entry name" value="HD"/>
    <property type="match status" value="1"/>
</dbReference>
<evidence type="ECO:0000256" key="5">
    <source>
        <dbReference type="ARBA" id="ARBA00023004"/>
    </source>
</evidence>
<evidence type="ECO:0000256" key="1">
    <source>
        <dbReference type="ARBA" id="ARBA00012506"/>
    </source>
</evidence>
<dbReference type="NCBIfam" id="TIGR00488">
    <property type="entry name" value="bis(5'-nucleosyl)-tetraphosphatase (symmetrical) YqeK"/>
    <property type="match status" value="1"/>
</dbReference>
<name>A0A1I7K995_9BACL</name>
<dbReference type="OrthoDB" id="9782134at2"/>
<organism evidence="8 9">
    <name type="scientific">Alicyclobacillus macrosporangiidus</name>
    <dbReference type="NCBI Taxonomy" id="392015"/>
    <lineage>
        <taxon>Bacteria</taxon>
        <taxon>Bacillati</taxon>
        <taxon>Bacillota</taxon>
        <taxon>Bacilli</taxon>
        <taxon>Bacillales</taxon>
        <taxon>Alicyclobacillaceae</taxon>
        <taxon>Alicyclobacillus</taxon>
    </lineage>
</organism>
<proteinExistence type="predicted"/>
<evidence type="ECO:0000313" key="9">
    <source>
        <dbReference type="Proteomes" id="UP000183508"/>
    </source>
</evidence>
<evidence type="ECO:0000256" key="6">
    <source>
        <dbReference type="ARBA" id="ARBA00049417"/>
    </source>
</evidence>
<dbReference type="PANTHER" id="PTHR35795:SF1">
    <property type="entry name" value="BIS(5'-NUCLEOSYL)-TETRAPHOSPHATASE, SYMMETRICAL"/>
    <property type="match status" value="1"/>
</dbReference>
<dbReference type="RefSeq" id="WP_074953734.1">
    <property type="nucleotide sequence ID" value="NZ_FPBV01000014.1"/>
</dbReference>
<dbReference type="GO" id="GO:0000166">
    <property type="term" value="F:nucleotide binding"/>
    <property type="evidence" value="ECO:0007669"/>
    <property type="project" value="UniProtKB-KW"/>
</dbReference>
<evidence type="ECO:0000256" key="3">
    <source>
        <dbReference type="ARBA" id="ARBA00022741"/>
    </source>
</evidence>
<keyword evidence="4 8" id="KW-0378">Hydrolase</keyword>
<dbReference type="GO" id="GO:0046872">
    <property type="term" value="F:metal ion binding"/>
    <property type="evidence" value="ECO:0007669"/>
    <property type="project" value="UniProtKB-KW"/>
</dbReference>
<reference evidence="9" key="1">
    <citation type="submission" date="2016-10" db="EMBL/GenBank/DDBJ databases">
        <authorList>
            <person name="Varghese N."/>
        </authorList>
    </citation>
    <scope>NUCLEOTIDE SEQUENCE [LARGE SCALE GENOMIC DNA]</scope>
    <source>
        <strain evidence="9">DSM 17980</strain>
    </source>
</reference>
<sequence length="207" mass="23851">MEETEIRERVRRELSPERFRHTEGVVRTAERLALRHGADPEKARLAAWIHDVAREWEWARLVDTARRFEVEPAFFDVPAVLHGPVAAGLAREWFGVDDEDIRNAIRYHTSGRVGMTRLEMVLCLADAIEPGRRYPGVDRLRTVAEEDLERALAESFDATLTYLIAQRAPIFELTVRARNDLWRRVLGADGRGAPLAPNETKDWEERE</sequence>
<keyword evidence="5" id="KW-0408">Iron</keyword>
<dbReference type="EMBL" id="FPBV01000014">
    <property type="protein sequence ID" value="SFU93999.1"/>
    <property type="molecule type" value="Genomic_DNA"/>
</dbReference>
<dbReference type="eggNOG" id="COG1713">
    <property type="taxonomic scope" value="Bacteria"/>
</dbReference>
<evidence type="ECO:0000256" key="4">
    <source>
        <dbReference type="ARBA" id="ARBA00022801"/>
    </source>
</evidence>